<evidence type="ECO:0000256" key="7">
    <source>
        <dbReference type="ARBA" id="ARBA00023004"/>
    </source>
</evidence>
<dbReference type="Pfam" id="PF04055">
    <property type="entry name" value="Radical_SAM"/>
    <property type="match status" value="1"/>
</dbReference>
<feature type="domain" description="Radical SAM core" evidence="11">
    <location>
        <begin position="3"/>
        <end position="239"/>
    </location>
</feature>
<dbReference type="SMART" id="SM00729">
    <property type="entry name" value="Elp3"/>
    <property type="match status" value="1"/>
</dbReference>
<organism evidence="12 13">
    <name type="scientific">Zhongshania marina</name>
    <dbReference type="NCBI Taxonomy" id="2304603"/>
    <lineage>
        <taxon>Bacteria</taxon>
        <taxon>Pseudomonadati</taxon>
        <taxon>Pseudomonadota</taxon>
        <taxon>Gammaproteobacteria</taxon>
        <taxon>Cellvibrionales</taxon>
        <taxon>Spongiibacteraceae</taxon>
        <taxon>Zhongshania</taxon>
    </lineage>
</organism>
<dbReference type="GO" id="GO:0004109">
    <property type="term" value="F:coproporphyrinogen oxidase activity"/>
    <property type="evidence" value="ECO:0007669"/>
    <property type="project" value="InterPro"/>
</dbReference>
<dbReference type="SUPFAM" id="SSF102114">
    <property type="entry name" value="Radical SAM enzymes"/>
    <property type="match status" value="1"/>
</dbReference>
<gene>
    <name evidence="12" type="ORF">C0068_14215</name>
</gene>
<proteinExistence type="inferred from homology"/>
<evidence type="ECO:0000256" key="8">
    <source>
        <dbReference type="ARBA" id="ARBA00023014"/>
    </source>
</evidence>
<accession>A0A2S4HDU1</accession>
<dbReference type="PROSITE" id="PS51918">
    <property type="entry name" value="RADICAL_SAM"/>
    <property type="match status" value="1"/>
</dbReference>
<dbReference type="Pfam" id="PF06969">
    <property type="entry name" value="HemN_C"/>
    <property type="match status" value="1"/>
</dbReference>
<evidence type="ECO:0000259" key="11">
    <source>
        <dbReference type="PROSITE" id="PS51918"/>
    </source>
</evidence>
<evidence type="ECO:0000256" key="10">
    <source>
        <dbReference type="RuleBase" id="RU364116"/>
    </source>
</evidence>
<evidence type="ECO:0000256" key="4">
    <source>
        <dbReference type="ARBA" id="ARBA00022617"/>
    </source>
</evidence>
<protein>
    <recommendedName>
        <fullName evidence="3 10">Heme chaperone HemW</fullName>
    </recommendedName>
</protein>
<comment type="function">
    <text evidence="10">Probably acts as a heme chaperone, transferring heme to an unknown acceptor. Binds one molecule of heme per monomer, possibly covalently. Binds 1 [4Fe-4S] cluster. The cluster is coordinated with 3 cysteines and an exchangeable S-adenosyl-L-methionine.</text>
</comment>
<keyword evidence="10" id="KW-0004">4Fe-4S</keyword>
<dbReference type="SFLD" id="SFLDF00562">
    <property type="entry name" value="HemN-like__clustered_with_heat"/>
    <property type="match status" value="1"/>
</dbReference>
<dbReference type="InterPro" id="IPR058240">
    <property type="entry name" value="rSAM_sf"/>
</dbReference>
<comment type="similarity">
    <text evidence="2">Belongs to the anaerobic coproporphyrinogen-III oxidase family. HemW subfamily.</text>
</comment>
<dbReference type="Proteomes" id="UP000237222">
    <property type="component" value="Unassembled WGS sequence"/>
</dbReference>
<dbReference type="GO" id="GO:0046872">
    <property type="term" value="F:metal ion binding"/>
    <property type="evidence" value="ECO:0007669"/>
    <property type="project" value="UniProtKB-UniRule"/>
</dbReference>
<dbReference type="AlphaFoldDB" id="A0A2S4HDU1"/>
<keyword evidence="9 10" id="KW-0143">Chaperone</keyword>
<dbReference type="OrthoDB" id="9808022at2"/>
<keyword evidence="7 10" id="KW-0408">Iron</keyword>
<comment type="caution">
    <text evidence="12">The sequence shown here is derived from an EMBL/GenBank/DDBJ whole genome shotgun (WGS) entry which is preliminary data.</text>
</comment>
<dbReference type="PANTHER" id="PTHR13932">
    <property type="entry name" value="COPROPORPHYRINIGEN III OXIDASE"/>
    <property type="match status" value="1"/>
</dbReference>
<evidence type="ECO:0000256" key="1">
    <source>
        <dbReference type="ARBA" id="ARBA00001966"/>
    </source>
</evidence>
<dbReference type="GO" id="GO:0005737">
    <property type="term" value="C:cytoplasm"/>
    <property type="evidence" value="ECO:0007669"/>
    <property type="project" value="UniProtKB-SubCell"/>
</dbReference>
<comment type="cofactor">
    <cofactor evidence="1">
        <name>[4Fe-4S] cluster</name>
        <dbReference type="ChEBI" id="CHEBI:49883"/>
    </cofactor>
</comment>
<dbReference type="GO" id="GO:0051539">
    <property type="term" value="F:4 iron, 4 sulfur cluster binding"/>
    <property type="evidence" value="ECO:0007669"/>
    <property type="project" value="UniProtKB-UniRule"/>
</dbReference>
<dbReference type="InterPro" id="IPR004559">
    <property type="entry name" value="HemW-like"/>
</dbReference>
<sequence length="382" mass="42918">MTDSTQLPLSLYVHIPWCVRKCPYCDFNSHEQKSELPEQAYIAAMLEDLDQDVGFIQNRELQSIFIGGGTPSLFSPSAYQTLFAELRKRLKFADDIEITLEANPGTVEQARFNAYRQVGINRLSIGVQSFDPAQLKKLGRIHNSDDALRAIACAQNAGFDNFNVDLMHGLNDQSKEDALRDLEIAIDAGAPHISWYQLTIEPNTEFFKRPPTLPIETEMHRIQSAGFETLSAANFSRYEVSAFAKPNHQSRHNLNYWQFGDYLAIGAGAHGKITQADGGIIRYQKTRKPEDYLSRAPSRTSKSEDITLSDLPLEFLMNALRLRQGFSSALFEARTGLAWSSIAPRIEDLISDGLLQKQQAAYSPTERGYDMLDSVLAEFLPD</sequence>
<dbReference type="InterPro" id="IPR013785">
    <property type="entry name" value="Aldolase_TIM"/>
</dbReference>
<dbReference type="SFLD" id="SFLDG01082">
    <property type="entry name" value="B12-binding_domain_containing"/>
    <property type="match status" value="1"/>
</dbReference>
<dbReference type="SFLD" id="SFLDS00029">
    <property type="entry name" value="Radical_SAM"/>
    <property type="match status" value="1"/>
</dbReference>
<evidence type="ECO:0000256" key="3">
    <source>
        <dbReference type="ARBA" id="ARBA00017228"/>
    </source>
</evidence>
<evidence type="ECO:0000313" key="13">
    <source>
        <dbReference type="Proteomes" id="UP000237222"/>
    </source>
</evidence>
<keyword evidence="8 10" id="KW-0411">Iron-sulfur</keyword>
<keyword evidence="5 10" id="KW-0949">S-adenosyl-L-methionine</keyword>
<dbReference type="InterPro" id="IPR007197">
    <property type="entry name" value="rSAM"/>
</dbReference>
<dbReference type="RefSeq" id="WP_103685138.1">
    <property type="nucleotide sequence ID" value="NZ_PQGG01000031.1"/>
</dbReference>
<evidence type="ECO:0000256" key="6">
    <source>
        <dbReference type="ARBA" id="ARBA00022723"/>
    </source>
</evidence>
<dbReference type="SFLD" id="SFLDG01065">
    <property type="entry name" value="anaerobic_coproporphyrinogen-I"/>
    <property type="match status" value="1"/>
</dbReference>
<dbReference type="Gene3D" id="3.20.20.70">
    <property type="entry name" value="Aldolase class I"/>
    <property type="match status" value="1"/>
</dbReference>
<dbReference type="InterPro" id="IPR006638">
    <property type="entry name" value="Elp3/MiaA/NifB-like_rSAM"/>
</dbReference>
<dbReference type="CDD" id="cd01335">
    <property type="entry name" value="Radical_SAM"/>
    <property type="match status" value="1"/>
</dbReference>
<dbReference type="InterPro" id="IPR010723">
    <property type="entry name" value="HemN_C"/>
</dbReference>
<dbReference type="SFLD" id="SFLDF00288">
    <property type="entry name" value="HemN-like__clustered_with_nucl"/>
    <property type="match status" value="1"/>
</dbReference>
<dbReference type="PANTHER" id="PTHR13932:SF5">
    <property type="entry name" value="RADICAL S-ADENOSYL METHIONINE DOMAIN-CONTAINING PROTEIN 1, MITOCHONDRIAL"/>
    <property type="match status" value="1"/>
</dbReference>
<evidence type="ECO:0000313" key="12">
    <source>
        <dbReference type="EMBL" id="POP52155.1"/>
    </source>
</evidence>
<evidence type="ECO:0000256" key="2">
    <source>
        <dbReference type="ARBA" id="ARBA00006100"/>
    </source>
</evidence>
<reference evidence="12" key="1">
    <citation type="submission" date="2018-01" db="EMBL/GenBank/DDBJ databases">
        <authorList>
            <person name="Yu X.-D."/>
        </authorList>
    </citation>
    <scope>NUCLEOTIDE SEQUENCE</scope>
    <source>
        <strain evidence="12">ZX-21</strain>
    </source>
</reference>
<keyword evidence="10" id="KW-0963">Cytoplasm</keyword>
<keyword evidence="6 10" id="KW-0479">Metal-binding</keyword>
<comment type="subcellular location">
    <subcellularLocation>
        <location evidence="10">Cytoplasm</location>
    </subcellularLocation>
</comment>
<dbReference type="InterPro" id="IPR034505">
    <property type="entry name" value="Coproporphyrinogen-III_oxidase"/>
</dbReference>
<evidence type="ECO:0000256" key="5">
    <source>
        <dbReference type="ARBA" id="ARBA00022691"/>
    </source>
</evidence>
<evidence type="ECO:0000256" key="9">
    <source>
        <dbReference type="ARBA" id="ARBA00023186"/>
    </source>
</evidence>
<name>A0A2S4HDU1_9GAMM</name>
<keyword evidence="4 10" id="KW-0349">Heme</keyword>
<dbReference type="EMBL" id="PQGG01000031">
    <property type="protein sequence ID" value="POP52155.1"/>
    <property type="molecule type" value="Genomic_DNA"/>
</dbReference>
<dbReference type="GO" id="GO:0006779">
    <property type="term" value="P:porphyrin-containing compound biosynthetic process"/>
    <property type="evidence" value="ECO:0007669"/>
    <property type="project" value="InterPro"/>
</dbReference>
<dbReference type="NCBIfam" id="TIGR00539">
    <property type="entry name" value="hemN_rel"/>
    <property type="match status" value="1"/>
</dbReference>